<dbReference type="Gene3D" id="3.20.20.80">
    <property type="entry name" value="Glycosidases"/>
    <property type="match status" value="1"/>
</dbReference>
<protein>
    <recommendedName>
        <fullName evidence="3">Glycoside hydrolase family 42 N-terminal domain-containing protein</fullName>
    </recommendedName>
</protein>
<name>B9XC74_PEDPL</name>
<dbReference type="STRING" id="320771.Cflav_PD5177"/>
<dbReference type="AlphaFoldDB" id="B9XC74"/>
<evidence type="ECO:0000313" key="2">
    <source>
        <dbReference type="Proteomes" id="UP000003688"/>
    </source>
</evidence>
<sequence length="422" mass="46378" precursor="true">MPLPLVRFAALLIACATVLPVAGSEFILSYWCGPPDGPDVDARYAEVAECGFNYAMIPCAGNSPENTRSILNTCGRHGLKYILYDARVMARVAQDSGFATNLDAVISDYAKHPGMGGYFLGDEPGSGAFPALGAVNQYLLQHDSKHLPFINLLPNYAPLWALGTSNYEEHVEKYLDIVKPRLLSFDHYALLNNDTVRPEYFDNLEVIRRQGLKHQVPFGEIFLVTPHGSYRDPGEAELRWQANTGLAYGATALMYFTYWTPDDNSADFHNAMIDKHGNRLPHYAMVKALNVELLVLGKAMAKMTSTGVYHTGPVPTGCKGVETNSPIQVVKGGPLVIGLFRCQDGSRWAIVVNRDVHHATEVSLDMDRKIAGLQRLDAKTGKLSAIKMRSHRVEFPLPAGGTSLMKLESVRRLVSPKGAGFE</sequence>
<dbReference type="Proteomes" id="UP000003688">
    <property type="component" value="Unassembled WGS sequence"/>
</dbReference>
<dbReference type="OrthoDB" id="1550466at2"/>
<dbReference type="RefSeq" id="WP_007413422.1">
    <property type="nucleotide sequence ID" value="NZ_ABOX02000004.1"/>
</dbReference>
<comment type="caution">
    <text evidence="1">The sequence shown here is derived from an EMBL/GenBank/DDBJ whole genome shotgun (WGS) entry which is preliminary data.</text>
</comment>
<keyword evidence="2" id="KW-1185">Reference proteome</keyword>
<gene>
    <name evidence="1" type="ORF">Cflav_PD5177</name>
</gene>
<organism evidence="1 2">
    <name type="scientific">Pedosphaera parvula (strain Ellin514)</name>
    <dbReference type="NCBI Taxonomy" id="320771"/>
    <lineage>
        <taxon>Bacteria</taxon>
        <taxon>Pseudomonadati</taxon>
        <taxon>Verrucomicrobiota</taxon>
        <taxon>Pedosphaerae</taxon>
        <taxon>Pedosphaerales</taxon>
        <taxon>Pedosphaeraceae</taxon>
        <taxon>Pedosphaera</taxon>
    </lineage>
</organism>
<accession>B9XC74</accession>
<reference evidence="1 2" key="1">
    <citation type="journal article" date="2011" name="J. Bacteriol.">
        <title>Genome sequence of 'Pedosphaera parvula' Ellin514, an aerobic Verrucomicrobial isolate from pasture soil.</title>
        <authorList>
            <person name="Kant R."/>
            <person name="van Passel M.W."/>
            <person name="Sangwan P."/>
            <person name="Palva A."/>
            <person name="Lucas S."/>
            <person name="Copeland A."/>
            <person name="Lapidus A."/>
            <person name="Glavina Del Rio T."/>
            <person name="Dalin E."/>
            <person name="Tice H."/>
            <person name="Bruce D."/>
            <person name="Goodwin L."/>
            <person name="Pitluck S."/>
            <person name="Chertkov O."/>
            <person name="Larimer F.W."/>
            <person name="Land M.L."/>
            <person name="Hauser L."/>
            <person name="Brettin T.S."/>
            <person name="Detter J.C."/>
            <person name="Han S."/>
            <person name="de Vos W.M."/>
            <person name="Janssen P.H."/>
            <person name="Smidt H."/>
        </authorList>
    </citation>
    <scope>NUCLEOTIDE SEQUENCE [LARGE SCALE GENOMIC DNA]</scope>
    <source>
        <strain evidence="1 2">Ellin514</strain>
    </source>
</reference>
<evidence type="ECO:0000313" key="1">
    <source>
        <dbReference type="EMBL" id="EEF62542.1"/>
    </source>
</evidence>
<proteinExistence type="predicted"/>
<evidence type="ECO:0008006" key="3">
    <source>
        <dbReference type="Google" id="ProtNLM"/>
    </source>
</evidence>
<dbReference type="EMBL" id="ABOX02000004">
    <property type="protein sequence ID" value="EEF62542.1"/>
    <property type="molecule type" value="Genomic_DNA"/>
</dbReference>